<reference evidence="7 8" key="1">
    <citation type="submission" date="2015-01" db="EMBL/GenBank/DDBJ databases">
        <title>The Genome Sequence of Exophiala sideris CBS121828.</title>
        <authorList>
            <consortium name="The Broad Institute Genomics Platform"/>
            <person name="Cuomo C."/>
            <person name="de Hoog S."/>
            <person name="Gorbushina A."/>
            <person name="Stielow B."/>
            <person name="Teixiera M."/>
            <person name="Abouelleil A."/>
            <person name="Chapman S.B."/>
            <person name="Priest M."/>
            <person name="Young S.K."/>
            <person name="Wortman J."/>
            <person name="Nusbaum C."/>
            <person name="Birren B."/>
        </authorList>
    </citation>
    <scope>NUCLEOTIDE SEQUENCE [LARGE SCALE GENOMIC DNA]</scope>
    <source>
        <strain evidence="7 8">CBS 121828</strain>
    </source>
</reference>
<dbReference type="AlphaFoldDB" id="A0A0D1XG29"/>
<accession>A0A0D1XG29</accession>
<evidence type="ECO:0000256" key="4">
    <source>
        <dbReference type="ARBA" id="ARBA00023136"/>
    </source>
</evidence>
<dbReference type="InterPro" id="IPR004776">
    <property type="entry name" value="Mem_transp_PIN-like"/>
</dbReference>
<feature type="transmembrane region" description="Helical" evidence="6">
    <location>
        <begin position="501"/>
        <end position="525"/>
    </location>
</feature>
<dbReference type="PANTHER" id="PTHR31794">
    <property type="entry name" value="AUXIN EFFLUX TRANSPORTER FAMILY PROTEIN (EUROFUNG)"/>
    <property type="match status" value="1"/>
</dbReference>
<feature type="region of interest" description="Disordered" evidence="5">
    <location>
        <begin position="232"/>
        <end position="332"/>
    </location>
</feature>
<feature type="transmembrane region" description="Helical" evidence="6">
    <location>
        <begin position="119"/>
        <end position="140"/>
    </location>
</feature>
<evidence type="ECO:0008006" key="9">
    <source>
        <dbReference type="Google" id="ProtNLM"/>
    </source>
</evidence>
<dbReference type="OrthoDB" id="2499604at2759"/>
<keyword evidence="3 6" id="KW-1133">Transmembrane helix</keyword>
<dbReference type="EMBL" id="KN846951">
    <property type="protein sequence ID" value="KIV87041.1"/>
    <property type="molecule type" value="Genomic_DNA"/>
</dbReference>
<evidence type="ECO:0000256" key="6">
    <source>
        <dbReference type="SAM" id="Phobius"/>
    </source>
</evidence>
<evidence type="ECO:0000256" key="5">
    <source>
        <dbReference type="SAM" id="MobiDB-lite"/>
    </source>
</evidence>
<protein>
    <recommendedName>
        <fullName evidence="9">Auxin efflux carrier</fullName>
    </recommendedName>
</protein>
<dbReference type="HOGENOM" id="CLU_026460_1_0_1"/>
<organism evidence="7 8">
    <name type="scientific">Exophiala sideris</name>
    <dbReference type="NCBI Taxonomy" id="1016849"/>
    <lineage>
        <taxon>Eukaryota</taxon>
        <taxon>Fungi</taxon>
        <taxon>Dikarya</taxon>
        <taxon>Ascomycota</taxon>
        <taxon>Pezizomycotina</taxon>
        <taxon>Eurotiomycetes</taxon>
        <taxon>Chaetothyriomycetidae</taxon>
        <taxon>Chaetothyriales</taxon>
        <taxon>Herpotrichiellaceae</taxon>
        <taxon>Exophiala</taxon>
    </lineage>
</organism>
<feature type="transmembrane region" description="Helical" evidence="6">
    <location>
        <begin position="418"/>
        <end position="439"/>
    </location>
</feature>
<feature type="transmembrane region" description="Helical" evidence="6">
    <location>
        <begin position="88"/>
        <end position="107"/>
    </location>
</feature>
<keyword evidence="2 6" id="KW-0812">Transmembrane</keyword>
<feature type="transmembrane region" description="Helical" evidence="6">
    <location>
        <begin position="459"/>
        <end position="480"/>
    </location>
</feature>
<evidence type="ECO:0000256" key="2">
    <source>
        <dbReference type="ARBA" id="ARBA00022692"/>
    </source>
</evidence>
<dbReference type="PANTHER" id="PTHR31794:SF2">
    <property type="entry name" value="AUXIN EFFLUX TRANSPORTER FAMILY PROTEIN (EUROFUNG)"/>
    <property type="match status" value="1"/>
</dbReference>
<feature type="compositionally biased region" description="Polar residues" evidence="5">
    <location>
        <begin position="306"/>
        <end position="320"/>
    </location>
</feature>
<dbReference type="GO" id="GO:0055085">
    <property type="term" value="P:transmembrane transport"/>
    <property type="evidence" value="ECO:0007669"/>
    <property type="project" value="InterPro"/>
</dbReference>
<evidence type="ECO:0000313" key="8">
    <source>
        <dbReference type="Proteomes" id="UP000053599"/>
    </source>
</evidence>
<dbReference type="Proteomes" id="UP000053599">
    <property type="component" value="Unassembled WGS sequence"/>
</dbReference>
<dbReference type="GO" id="GO:0005783">
    <property type="term" value="C:endoplasmic reticulum"/>
    <property type="evidence" value="ECO:0007669"/>
    <property type="project" value="TreeGrafter"/>
</dbReference>
<dbReference type="GO" id="GO:0016020">
    <property type="term" value="C:membrane"/>
    <property type="evidence" value="ECO:0007669"/>
    <property type="project" value="UniProtKB-SubCell"/>
</dbReference>
<evidence type="ECO:0000256" key="3">
    <source>
        <dbReference type="ARBA" id="ARBA00022989"/>
    </source>
</evidence>
<feature type="compositionally biased region" description="Polar residues" evidence="5">
    <location>
        <begin position="284"/>
        <end position="294"/>
    </location>
</feature>
<evidence type="ECO:0000256" key="1">
    <source>
        <dbReference type="ARBA" id="ARBA00004141"/>
    </source>
</evidence>
<sequence length="600" mass="66183">MPLSDYFTSPTSFQGRQILGGLVARDQTPFLDNAIEILKSTAPPHSGHPNFGHLTLLVFEAVLEVVCVSLPGYIVARQGMFDAESQKFLANLNVMLFTPCLIFQKLASQLTAEKLADLAIIPVIFIVQTTVSYIGARIIARFCRFKKRQENFLIAMGVFGNSNSLPISLVFALSKTLKGLHWDKVPHDNDDEVAARGILYLLVFQQLGQLLRWSWGYNVLLAPPEAYTVAEGGTKQIDDAERGRGEYRDEVDSDHEQARLISPDYEGGRDSSDDFEEYEDDRTQVGTESPTTSKSDGHKTPRNKASVKSSRNSSQRNLNGSAGAPDLMPTPTNGMVAPHHSLDYPAWLKAPENQKYDEECGGIKGKVNKARNIARYHIFHAGHVIRSNCKAAFEKLPAPVQKAMTVVWNRMCRFLGGLWEFMNPPLWAMLIAIVVASVPKLQHLFYDNGTFVRNSVTRAIDQSGGVAVPLILVVLGGNLAKNTVPKITVGAITDPKEERKLLYASLIARMVLPTVIMAPILAVIAKYVPVSIVDDKIFVIVAFLLAGAPVALQIGQITTQNNVYPGLMSRILFQSYVIWILPSTLILVLLALETVEWATV</sequence>
<feature type="transmembrane region" description="Helical" evidence="6">
    <location>
        <begin position="537"/>
        <end position="559"/>
    </location>
</feature>
<evidence type="ECO:0000313" key="7">
    <source>
        <dbReference type="EMBL" id="KIV87041.1"/>
    </source>
</evidence>
<dbReference type="Pfam" id="PF03547">
    <property type="entry name" value="Mem_trans"/>
    <property type="match status" value="1"/>
</dbReference>
<gene>
    <name evidence="7" type="ORF">PV11_02612</name>
</gene>
<feature type="compositionally biased region" description="Basic and acidic residues" evidence="5">
    <location>
        <begin position="236"/>
        <end position="258"/>
    </location>
</feature>
<keyword evidence="4 6" id="KW-0472">Membrane</keyword>
<feature type="transmembrane region" description="Helical" evidence="6">
    <location>
        <begin position="54"/>
        <end position="76"/>
    </location>
</feature>
<name>A0A0D1XG29_9EURO</name>
<dbReference type="STRING" id="1016849.A0A0D1XG29"/>
<comment type="subcellular location">
    <subcellularLocation>
        <location evidence="1">Membrane</location>
        <topology evidence="1">Multi-pass membrane protein</topology>
    </subcellularLocation>
</comment>
<proteinExistence type="predicted"/>
<feature type="transmembrane region" description="Helical" evidence="6">
    <location>
        <begin position="571"/>
        <end position="592"/>
    </location>
</feature>